<dbReference type="GO" id="GO:0006935">
    <property type="term" value="P:chemotaxis"/>
    <property type="evidence" value="ECO:0007669"/>
    <property type="project" value="InterPro"/>
</dbReference>
<dbReference type="PANTHER" id="PTHR22617:SF23">
    <property type="entry name" value="CHEMOTAXIS PROTEIN CHEW"/>
    <property type="match status" value="1"/>
</dbReference>
<dbReference type="SUPFAM" id="SSF50341">
    <property type="entry name" value="CheW-like"/>
    <property type="match status" value="1"/>
</dbReference>
<dbReference type="PANTHER" id="PTHR22617">
    <property type="entry name" value="CHEMOTAXIS SENSOR HISTIDINE KINASE-RELATED"/>
    <property type="match status" value="1"/>
</dbReference>
<dbReference type="Gene3D" id="2.40.50.180">
    <property type="entry name" value="CheA-289, Domain 4"/>
    <property type="match status" value="1"/>
</dbReference>
<dbReference type="PROSITE" id="PS50851">
    <property type="entry name" value="CHEW"/>
    <property type="match status" value="1"/>
</dbReference>
<feature type="domain" description="CheW-like" evidence="1">
    <location>
        <begin position="1"/>
        <end position="136"/>
    </location>
</feature>
<organism evidence="2 3">
    <name type="scientific">Malonomonas rubra DSM 5091</name>
    <dbReference type="NCBI Taxonomy" id="1122189"/>
    <lineage>
        <taxon>Bacteria</taxon>
        <taxon>Pseudomonadati</taxon>
        <taxon>Thermodesulfobacteriota</taxon>
        <taxon>Desulfuromonadia</taxon>
        <taxon>Desulfuromonadales</taxon>
        <taxon>Geopsychrobacteraceae</taxon>
        <taxon>Malonomonas</taxon>
    </lineage>
</organism>
<accession>A0A1M6JXW7</accession>
<dbReference type="Pfam" id="PF01584">
    <property type="entry name" value="CheW"/>
    <property type="match status" value="1"/>
</dbReference>
<dbReference type="SMART" id="SM00260">
    <property type="entry name" value="CheW"/>
    <property type="match status" value="1"/>
</dbReference>
<protein>
    <submittedName>
        <fullName evidence="2">Purine-binding chemotaxis protein CheW</fullName>
    </submittedName>
</protein>
<dbReference type="GO" id="GO:0007165">
    <property type="term" value="P:signal transduction"/>
    <property type="evidence" value="ECO:0007669"/>
    <property type="project" value="InterPro"/>
</dbReference>
<dbReference type="InterPro" id="IPR002545">
    <property type="entry name" value="CheW-lke_dom"/>
</dbReference>
<dbReference type="STRING" id="1122189.SAMN02745165_02558"/>
<dbReference type="Gene3D" id="2.30.30.40">
    <property type="entry name" value="SH3 Domains"/>
    <property type="match status" value="1"/>
</dbReference>
<dbReference type="AlphaFoldDB" id="A0A1M6JXW7"/>
<evidence type="ECO:0000259" key="1">
    <source>
        <dbReference type="PROSITE" id="PS50851"/>
    </source>
</evidence>
<dbReference type="EMBL" id="FQZT01000009">
    <property type="protein sequence ID" value="SHJ51481.1"/>
    <property type="molecule type" value="Genomic_DNA"/>
</dbReference>
<evidence type="ECO:0000313" key="3">
    <source>
        <dbReference type="Proteomes" id="UP000184171"/>
    </source>
</evidence>
<evidence type="ECO:0000313" key="2">
    <source>
        <dbReference type="EMBL" id="SHJ51481.1"/>
    </source>
</evidence>
<reference evidence="2 3" key="1">
    <citation type="submission" date="2016-11" db="EMBL/GenBank/DDBJ databases">
        <authorList>
            <person name="Jaros S."/>
            <person name="Januszkiewicz K."/>
            <person name="Wedrychowicz H."/>
        </authorList>
    </citation>
    <scope>NUCLEOTIDE SEQUENCE [LARGE SCALE GENOMIC DNA]</scope>
    <source>
        <strain evidence="2 3">DSM 5091</strain>
    </source>
</reference>
<name>A0A1M6JXW7_MALRU</name>
<proteinExistence type="predicted"/>
<dbReference type="InterPro" id="IPR039315">
    <property type="entry name" value="CheW"/>
</dbReference>
<dbReference type="GO" id="GO:0005829">
    <property type="term" value="C:cytosol"/>
    <property type="evidence" value="ECO:0007669"/>
    <property type="project" value="TreeGrafter"/>
</dbReference>
<dbReference type="InterPro" id="IPR036061">
    <property type="entry name" value="CheW-like_dom_sf"/>
</dbReference>
<gene>
    <name evidence="2" type="ORF">SAMN02745165_02558</name>
</gene>
<dbReference type="Proteomes" id="UP000184171">
    <property type="component" value="Unassembled WGS sequence"/>
</dbReference>
<keyword evidence="3" id="KW-1185">Reference proteome</keyword>
<sequence>MSQLLPFNLGLEIYALELADVQEVVEHQAVFPLPGVATTISGAIGFHGRIVPVVDLPLLLGFDAGPRSDRMIVLTDVHGPVALSIDRLQRIITLDLAHCTLSQSESEEDCIRGVIDRDGEMISLLDLEQLRLVLDRVCSETGG</sequence>
<dbReference type="OrthoDB" id="3291462at2"/>
<dbReference type="RefSeq" id="WP_072909125.1">
    <property type="nucleotide sequence ID" value="NZ_FQZT01000009.1"/>
</dbReference>